<dbReference type="EC" id="3.1.3.18" evidence="4"/>
<dbReference type="EMBL" id="FOQU01000005">
    <property type="protein sequence ID" value="SFI99352.1"/>
    <property type="molecule type" value="Genomic_DNA"/>
</dbReference>
<dbReference type="GO" id="GO:0006281">
    <property type="term" value="P:DNA repair"/>
    <property type="evidence" value="ECO:0007669"/>
    <property type="project" value="TreeGrafter"/>
</dbReference>
<dbReference type="Gene3D" id="3.40.50.1000">
    <property type="entry name" value="HAD superfamily/HAD-like"/>
    <property type="match status" value="1"/>
</dbReference>
<comment type="similarity">
    <text evidence="3">Belongs to the HAD-like hydrolase superfamily. CbbY/CbbZ/Gph/YieH family.</text>
</comment>
<dbReference type="InterPro" id="IPR041492">
    <property type="entry name" value="HAD_2"/>
</dbReference>
<dbReference type="InterPro" id="IPR050155">
    <property type="entry name" value="HAD-like_hydrolase_sf"/>
</dbReference>
<evidence type="ECO:0000256" key="2">
    <source>
        <dbReference type="ARBA" id="ARBA00004818"/>
    </source>
</evidence>
<dbReference type="Pfam" id="PF13419">
    <property type="entry name" value="HAD_2"/>
    <property type="match status" value="1"/>
</dbReference>
<organism evidence="5 6">
    <name type="scientific">Paraburkholderia megapolitana</name>
    <dbReference type="NCBI Taxonomy" id="420953"/>
    <lineage>
        <taxon>Bacteria</taxon>
        <taxon>Pseudomonadati</taxon>
        <taxon>Pseudomonadota</taxon>
        <taxon>Betaproteobacteria</taxon>
        <taxon>Burkholderiales</taxon>
        <taxon>Burkholderiaceae</taxon>
        <taxon>Paraburkholderia</taxon>
    </lineage>
</organism>
<evidence type="ECO:0000256" key="4">
    <source>
        <dbReference type="ARBA" id="ARBA00013078"/>
    </source>
</evidence>
<evidence type="ECO:0000313" key="5">
    <source>
        <dbReference type="EMBL" id="SFI99352.1"/>
    </source>
</evidence>
<dbReference type="Gene3D" id="1.10.150.240">
    <property type="entry name" value="Putative phosphatase, domain 2"/>
    <property type="match status" value="1"/>
</dbReference>
<dbReference type="OrthoDB" id="9807630at2"/>
<evidence type="ECO:0000256" key="1">
    <source>
        <dbReference type="ARBA" id="ARBA00000830"/>
    </source>
</evidence>
<dbReference type="InterPro" id="IPR023214">
    <property type="entry name" value="HAD_sf"/>
</dbReference>
<dbReference type="GO" id="GO:0005829">
    <property type="term" value="C:cytosol"/>
    <property type="evidence" value="ECO:0007669"/>
    <property type="project" value="TreeGrafter"/>
</dbReference>
<comment type="catalytic activity">
    <reaction evidence="1">
        <text>2-phosphoglycolate + H2O = glycolate + phosphate</text>
        <dbReference type="Rhea" id="RHEA:14369"/>
        <dbReference type="ChEBI" id="CHEBI:15377"/>
        <dbReference type="ChEBI" id="CHEBI:29805"/>
        <dbReference type="ChEBI" id="CHEBI:43474"/>
        <dbReference type="ChEBI" id="CHEBI:58033"/>
        <dbReference type="EC" id="3.1.3.18"/>
    </reaction>
</comment>
<keyword evidence="6" id="KW-1185">Reference proteome</keyword>
<dbReference type="InterPro" id="IPR023198">
    <property type="entry name" value="PGP-like_dom2"/>
</dbReference>
<reference evidence="5 6" key="1">
    <citation type="submission" date="2016-10" db="EMBL/GenBank/DDBJ databases">
        <authorList>
            <person name="de Groot N.N."/>
        </authorList>
    </citation>
    <scope>NUCLEOTIDE SEQUENCE [LARGE SCALE GENOMIC DNA]</scope>
    <source>
        <strain evidence="5 6">LMG 23650</strain>
    </source>
</reference>
<dbReference type="RefSeq" id="WP_091013116.1">
    <property type="nucleotide sequence ID" value="NZ_CP041745.1"/>
</dbReference>
<protein>
    <recommendedName>
        <fullName evidence="4">phosphoglycolate phosphatase</fullName>
        <ecNumber evidence="4">3.1.3.18</ecNumber>
    </recommendedName>
</protein>
<evidence type="ECO:0000256" key="3">
    <source>
        <dbReference type="ARBA" id="ARBA00006171"/>
    </source>
</evidence>
<evidence type="ECO:0000313" key="6">
    <source>
        <dbReference type="Proteomes" id="UP000199548"/>
    </source>
</evidence>
<dbReference type="STRING" id="420953.SAMN05192543_10570"/>
<dbReference type="GO" id="GO:0008967">
    <property type="term" value="F:phosphoglycolate phosphatase activity"/>
    <property type="evidence" value="ECO:0007669"/>
    <property type="project" value="UniProtKB-EC"/>
</dbReference>
<dbReference type="AlphaFoldDB" id="A0A1I3MQX7"/>
<dbReference type="Proteomes" id="UP000199548">
    <property type="component" value="Unassembled WGS sequence"/>
</dbReference>
<accession>A0A1I3MQX7</accession>
<dbReference type="SFLD" id="SFLDG01129">
    <property type="entry name" value="C1.5:_HAD__Beta-PGM__Phosphata"/>
    <property type="match status" value="1"/>
</dbReference>
<dbReference type="InterPro" id="IPR036412">
    <property type="entry name" value="HAD-like_sf"/>
</dbReference>
<dbReference type="PANTHER" id="PTHR43434:SF1">
    <property type="entry name" value="PHOSPHOGLYCOLATE PHOSPHATASE"/>
    <property type="match status" value="1"/>
</dbReference>
<gene>
    <name evidence="5" type="ORF">SAMN05192543_10570</name>
</gene>
<comment type="pathway">
    <text evidence="2">Organic acid metabolism; glycolate biosynthesis; glycolate from 2-phosphoglycolate: step 1/1.</text>
</comment>
<dbReference type="PANTHER" id="PTHR43434">
    <property type="entry name" value="PHOSPHOGLYCOLATE PHOSPHATASE"/>
    <property type="match status" value="1"/>
</dbReference>
<sequence>MKPLLVFDLDGTLVDTARDLVGTLNALLREHDLPTVDMADAQNLIGRGATALIERGFGAHLQDYSSEQRQALLPRFVAYYEAHLLDNTVAYAGVATILEQLRVDGYEMAVCTSKGTGPAKTILEGLGIAHFFLAVCGGDYFPGVKKPEKGHVLGTIEAAGRTFTQGAIYIGDSGVDVKTARNASLPLIYATYGYNDVVAESIDCAGVIATFSELPDAIAALEARI</sequence>
<dbReference type="SUPFAM" id="SSF56784">
    <property type="entry name" value="HAD-like"/>
    <property type="match status" value="1"/>
</dbReference>
<proteinExistence type="inferred from homology"/>
<name>A0A1I3MQX7_9BURK</name>
<dbReference type="SFLD" id="SFLDS00003">
    <property type="entry name" value="Haloacid_Dehalogenase"/>
    <property type="match status" value="1"/>
</dbReference>